<feature type="signal peptide" evidence="1">
    <location>
        <begin position="1"/>
        <end position="24"/>
    </location>
</feature>
<feature type="chain" id="PRO_5037676474" evidence="1">
    <location>
        <begin position="25"/>
        <end position="854"/>
    </location>
</feature>
<name>A0A975B3G7_9BACT</name>
<dbReference type="AlphaFoldDB" id="A0A975B3G7"/>
<dbReference type="Gene3D" id="2.60.40.1120">
    <property type="entry name" value="Carboxypeptidase-like, regulatory domain"/>
    <property type="match status" value="1"/>
</dbReference>
<organism evidence="2 3">
    <name type="scientific">Desulfonema limicola</name>
    <dbReference type="NCBI Taxonomy" id="45656"/>
    <lineage>
        <taxon>Bacteria</taxon>
        <taxon>Pseudomonadati</taxon>
        <taxon>Thermodesulfobacteriota</taxon>
        <taxon>Desulfobacteria</taxon>
        <taxon>Desulfobacterales</taxon>
        <taxon>Desulfococcaceae</taxon>
        <taxon>Desulfonema</taxon>
    </lineage>
</organism>
<dbReference type="PRINTS" id="PR00797">
    <property type="entry name" value="STREPTOPAIN"/>
</dbReference>
<dbReference type="GO" id="GO:0008234">
    <property type="term" value="F:cysteine-type peptidase activity"/>
    <property type="evidence" value="ECO:0007669"/>
    <property type="project" value="InterPro"/>
</dbReference>
<proteinExistence type="predicted"/>
<dbReference type="Pfam" id="PF01640">
    <property type="entry name" value="Peptidase_C10"/>
    <property type="match status" value="1"/>
</dbReference>
<dbReference type="SUPFAM" id="SSF49464">
    <property type="entry name" value="Carboxypeptidase regulatory domain-like"/>
    <property type="match status" value="1"/>
</dbReference>
<sequence length="854" mass="95869">MKKTMIFYSCLILCCFFFNSIVSAGLNKEDYRKAAENFLSYQGSNKKIISEKTLEHETMVIGYVMELEQGGYLLVSASEILPPVKAYSLKNDFKTLPPWYLKFLTDELAVLQTIHPDTARISTQNANTLKWDFLLNYNEKSSRTYTPGNFLLKTKWGQGRPYNKMFPKINNTNVTTGCMQTALAQLMKFHEHPKQGSGIAVHNWNNQEFKTVLYKNYYWENMPDIADNNTPEYMQDELALLLYDLAIVNKADFGDGSAALSNLNPFVKYFGYGVDFKEITNQDETLFFNEIKKEIDDNRPVMLCLPGHGTIADGYISDQAGDRIHINMGWNGHDDAFYFLNDTIETTQFLFPVTPPALKISYNLKPCTSEENNCYDNLLEFESTDTINNSKIEGKFNSANDIDACKVYLKGITNISGIRKNSADSFYESQSFYIMVYNSSKELVVSSNTPINTSLPADKYEIIISLKNEAGGSYNYNDYDLYTIAFSTTELTSEEINQIETKDEAPVILNQLQDIVITEPYKIRINAFDPDGDMVSLSASTFNADVNVSITNDVLTITPNIEKGFSHITIKASADSREIEKTFTVLINNEKLYWGKEFTINGQFESREEIDQYKALLEGECSIAGNRGYENQAFFISVQDLNNNNLVSPADASFNHTFNSGIYNISAYVGGYNHLPEYSSYNILVTCPDSSADIADIAELLNINMTLPEMINISGYVRDSNNNAIENAIMSFDNKGTIITDSSGFYTKAIAYGWSGAVTPAKEGYIFTPANISYTNLTLNQAEQNYTGISCIGDVNHEDGITLKDVITALRICIDTPPESPVYIDADVNGDDKIGLHEAVYGMQIIADIKNNNQ</sequence>
<dbReference type="SUPFAM" id="SSF54001">
    <property type="entry name" value="Cysteine proteinases"/>
    <property type="match status" value="1"/>
</dbReference>
<gene>
    <name evidence="2" type="ORF">dnl_03040</name>
</gene>
<evidence type="ECO:0000313" key="3">
    <source>
        <dbReference type="Proteomes" id="UP000663720"/>
    </source>
</evidence>
<accession>A0A975B3G7</accession>
<dbReference type="KEGG" id="dli:dnl_03040"/>
<dbReference type="EMBL" id="CP061799">
    <property type="protein sequence ID" value="QTA78093.1"/>
    <property type="molecule type" value="Genomic_DNA"/>
</dbReference>
<keyword evidence="3" id="KW-1185">Reference proteome</keyword>
<dbReference type="InterPro" id="IPR038765">
    <property type="entry name" value="Papain-like_cys_pep_sf"/>
</dbReference>
<evidence type="ECO:0000313" key="2">
    <source>
        <dbReference type="EMBL" id="QTA78093.1"/>
    </source>
</evidence>
<dbReference type="InterPro" id="IPR000200">
    <property type="entry name" value="Peptidase_C10"/>
</dbReference>
<evidence type="ECO:0000256" key="1">
    <source>
        <dbReference type="SAM" id="SignalP"/>
    </source>
</evidence>
<dbReference type="Gene3D" id="3.90.70.50">
    <property type="entry name" value="Peptidase C10, streptopain"/>
    <property type="match status" value="1"/>
</dbReference>
<protein>
    <submittedName>
        <fullName evidence="2">Cysteine peptidase, C10 family</fullName>
    </submittedName>
</protein>
<dbReference type="RefSeq" id="WP_207689994.1">
    <property type="nucleotide sequence ID" value="NZ_CP061799.1"/>
</dbReference>
<dbReference type="InterPro" id="IPR008969">
    <property type="entry name" value="CarboxyPept-like_regulatory"/>
</dbReference>
<dbReference type="Proteomes" id="UP000663720">
    <property type="component" value="Chromosome"/>
</dbReference>
<dbReference type="GO" id="GO:0006508">
    <property type="term" value="P:proteolysis"/>
    <property type="evidence" value="ECO:0007669"/>
    <property type="project" value="InterPro"/>
</dbReference>
<keyword evidence="1" id="KW-0732">Signal</keyword>
<dbReference type="InterPro" id="IPR044934">
    <property type="entry name" value="Streptopain_sf"/>
</dbReference>
<reference evidence="2" key="1">
    <citation type="journal article" date="2021" name="Microb. Physiol.">
        <title>Proteogenomic Insights into the Physiology of Marine, Sulfate-Reducing, Filamentous Desulfonema limicola and Desulfonema magnum.</title>
        <authorList>
            <person name="Schnaars V."/>
            <person name="Wohlbrand L."/>
            <person name="Scheve S."/>
            <person name="Hinrichs C."/>
            <person name="Reinhardt R."/>
            <person name="Rabus R."/>
        </authorList>
    </citation>
    <scope>NUCLEOTIDE SEQUENCE</scope>
    <source>
        <strain evidence="2">5ac10</strain>
    </source>
</reference>